<sequence length="102" mass="11469">MVIRVTGVKSEEGIEYTISYPYTHFITEEERLEIYKKFGTINIWVGLPAIVGAKMCVEGEAEKGVIGPECLDPIKFLKKMADMGAPVKFRETVSKEIIISQK</sequence>
<evidence type="ECO:0000313" key="1">
    <source>
        <dbReference type="EMBL" id="GFP26875.1"/>
    </source>
</evidence>
<evidence type="ECO:0000313" key="2">
    <source>
        <dbReference type="Proteomes" id="UP000591948"/>
    </source>
</evidence>
<accession>A0A6V8P2U6</accession>
<dbReference type="Gene3D" id="3.40.50.720">
    <property type="entry name" value="NAD(P)-binding Rossmann-like Domain"/>
    <property type="match status" value="1"/>
</dbReference>
<proteinExistence type="predicted"/>
<gene>
    <name evidence="1" type="ORF">HKBW3S33_00289</name>
</gene>
<keyword evidence="2" id="KW-1185">Reference proteome</keyword>
<protein>
    <submittedName>
        <fullName evidence="1">Uncharacterized protein</fullName>
    </submittedName>
</protein>
<comment type="caution">
    <text evidence="1">The sequence shown here is derived from an EMBL/GenBank/DDBJ whole genome shotgun (WGS) entry which is preliminary data.</text>
</comment>
<reference evidence="1 2" key="1">
    <citation type="journal article" date="2020" name="Front. Microbiol.">
        <title>Single-cell genomics of novel Actinobacteria with the Wood-Ljungdahl pathway discovered in a serpentinizing system.</title>
        <authorList>
            <person name="Merino N."/>
            <person name="Kawai M."/>
            <person name="Boyd E.S."/>
            <person name="Colman D.R."/>
            <person name="McGlynn S.E."/>
            <person name="Nealson K.H."/>
            <person name="Kurokawa K."/>
            <person name="Hongoh Y."/>
        </authorList>
    </citation>
    <scope>NUCLEOTIDE SEQUENCE [LARGE SCALE GENOMIC DNA]</scope>
    <source>
        <strain evidence="1 2">S33</strain>
    </source>
</reference>
<name>A0A6V8P2U6_9ACTN</name>
<organism evidence="1 2">
    <name type="scientific">Candidatus Hakubella thermalkaliphila</name>
    <dbReference type="NCBI Taxonomy" id="2754717"/>
    <lineage>
        <taxon>Bacteria</taxon>
        <taxon>Bacillati</taxon>
        <taxon>Actinomycetota</taxon>
        <taxon>Actinomycetota incertae sedis</taxon>
        <taxon>Candidatus Hakubellales</taxon>
        <taxon>Candidatus Hakubellaceae</taxon>
        <taxon>Candidatus Hakubella</taxon>
    </lineage>
</organism>
<dbReference type="Proteomes" id="UP000591948">
    <property type="component" value="Unassembled WGS sequence"/>
</dbReference>
<dbReference type="EMBL" id="BLRY01000007">
    <property type="protein sequence ID" value="GFP26875.1"/>
    <property type="molecule type" value="Genomic_DNA"/>
</dbReference>